<sequence length="81" mass="8839">AWIAIVCLLFLMPVSPKGIPGAADFDWNVVNYAPLTVGGALVFFGGWYLLSARRWFTGPVRETGTGEEPTSLERQLPTDTP</sequence>
<evidence type="ECO:0000313" key="3">
    <source>
        <dbReference type="EMBL" id="MFD1523417.1"/>
    </source>
</evidence>
<dbReference type="Proteomes" id="UP001597114">
    <property type="component" value="Unassembled WGS sequence"/>
</dbReference>
<evidence type="ECO:0000256" key="1">
    <source>
        <dbReference type="SAM" id="MobiDB-lite"/>
    </source>
</evidence>
<keyword evidence="2" id="KW-0472">Membrane</keyword>
<feature type="transmembrane region" description="Helical" evidence="2">
    <location>
        <begin position="32"/>
        <end position="50"/>
    </location>
</feature>
<gene>
    <name evidence="3" type="ORF">ACFSJD_38450</name>
</gene>
<evidence type="ECO:0008006" key="5">
    <source>
        <dbReference type="Google" id="ProtNLM"/>
    </source>
</evidence>
<evidence type="ECO:0000313" key="4">
    <source>
        <dbReference type="Proteomes" id="UP001597114"/>
    </source>
</evidence>
<comment type="caution">
    <text evidence="3">The sequence shown here is derived from an EMBL/GenBank/DDBJ whole genome shotgun (WGS) entry which is preliminary data.</text>
</comment>
<protein>
    <recommendedName>
        <fullName evidence="5">Amino acid permease</fullName>
    </recommendedName>
</protein>
<dbReference type="EMBL" id="JBHUCO010000064">
    <property type="protein sequence ID" value="MFD1523417.1"/>
    <property type="molecule type" value="Genomic_DNA"/>
</dbReference>
<reference evidence="4" key="1">
    <citation type="journal article" date="2019" name="Int. J. Syst. Evol. Microbiol.">
        <title>The Global Catalogue of Microorganisms (GCM) 10K type strain sequencing project: providing services to taxonomists for standard genome sequencing and annotation.</title>
        <authorList>
            <consortium name="The Broad Institute Genomics Platform"/>
            <consortium name="The Broad Institute Genome Sequencing Center for Infectious Disease"/>
            <person name="Wu L."/>
            <person name="Ma J."/>
        </authorList>
    </citation>
    <scope>NUCLEOTIDE SEQUENCE [LARGE SCALE GENOMIC DNA]</scope>
    <source>
        <strain evidence="4">CCM 7043</strain>
    </source>
</reference>
<feature type="non-terminal residue" evidence="3">
    <location>
        <position position="1"/>
    </location>
</feature>
<evidence type="ECO:0000256" key="2">
    <source>
        <dbReference type="SAM" id="Phobius"/>
    </source>
</evidence>
<feature type="region of interest" description="Disordered" evidence="1">
    <location>
        <begin position="60"/>
        <end position="81"/>
    </location>
</feature>
<name>A0ABW4F7J9_9PSEU</name>
<accession>A0ABW4F7J9</accession>
<keyword evidence="2" id="KW-0812">Transmembrane</keyword>
<proteinExistence type="predicted"/>
<keyword evidence="4" id="KW-1185">Reference proteome</keyword>
<organism evidence="3 4">
    <name type="scientific">Pseudonocardia yunnanensis</name>
    <dbReference type="NCBI Taxonomy" id="58107"/>
    <lineage>
        <taxon>Bacteria</taxon>
        <taxon>Bacillati</taxon>
        <taxon>Actinomycetota</taxon>
        <taxon>Actinomycetes</taxon>
        <taxon>Pseudonocardiales</taxon>
        <taxon>Pseudonocardiaceae</taxon>
        <taxon>Pseudonocardia</taxon>
    </lineage>
</organism>
<keyword evidence="2" id="KW-1133">Transmembrane helix</keyword>